<keyword evidence="6 9" id="KW-0378">Hydrolase</keyword>
<evidence type="ECO:0000256" key="5">
    <source>
        <dbReference type="ARBA" id="ARBA00022759"/>
    </source>
</evidence>
<evidence type="ECO:0000256" key="9">
    <source>
        <dbReference type="HAMAP-Rule" id="MF_01471"/>
    </source>
</evidence>
<sequence length="97" mass="11483">MRQFVLVSYDIADQKRWRKVFKLMKGQGEHVQYSVFLCQLTEIQQAKLKVSLAELIHHGEDQVMFVKIGPVTREKLDKRISTVGREFLPRDLTKFIY</sequence>
<dbReference type="EC" id="3.1.-.-" evidence="9"/>
<gene>
    <name evidence="9 10" type="primary">cas2</name>
    <name evidence="10" type="ORF">EDM57_15030</name>
</gene>
<keyword evidence="7 9" id="KW-0460">Magnesium</keyword>
<comment type="function">
    <text evidence="9">CRISPR (clustered regularly interspaced short palindromic repeat), is an adaptive immune system that provides protection against mobile genetic elements (viruses, transposable elements and conjugative plasmids). CRISPR clusters contain sequences complementary to antecedent mobile elements and target invading nucleic acids. CRISPR clusters are transcribed and processed into CRISPR RNA (crRNA). Functions as a ssRNA-specific endoribonuclease. Involved in the integration of spacer DNA into the CRISPR cassette.</text>
</comment>
<comment type="caution">
    <text evidence="10">The sequence shown here is derived from an EMBL/GenBank/DDBJ whole genome shotgun (WGS) entry which is preliminary data.</text>
</comment>
<name>A0A3M8AW73_9BACL</name>
<dbReference type="InterPro" id="IPR019199">
    <property type="entry name" value="Virulence_VapD/CRISPR_Cas2"/>
</dbReference>
<dbReference type="RefSeq" id="WP_122905514.1">
    <property type="nucleotide sequence ID" value="NZ_RHHS01000035.1"/>
</dbReference>
<dbReference type="InterPro" id="IPR021127">
    <property type="entry name" value="CRISPR_associated_Cas2"/>
</dbReference>
<feature type="binding site" evidence="9">
    <location>
        <position position="10"/>
    </location>
    <ligand>
        <name>Mg(2+)</name>
        <dbReference type="ChEBI" id="CHEBI:18420"/>
        <note>catalytic</note>
    </ligand>
</feature>
<evidence type="ECO:0000256" key="4">
    <source>
        <dbReference type="ARBA" id="ARBA00022723"/>
    </source>
</evidence>
<dbReference type="GO" id="GO:0043571">
    <property type="term" value="P:maintenance of CRISPR repeat elements"/>
    <property type="evidence" value="ECO:0007669"/>
    <property type="project" value="UniProtKB-UniRule"/>
</dbReference>
<evidence type="ECO:0000256" key="8">
    <source>
        <dbReference type="ARBA" id="ARBA00023118"/>
    </source>
</evidence>
<keyword evidence="3 9" id="KW-0540">Nuclease</keyword>
<evidence type="ECO:0000256" key="7">
    <source>
        <dbReference type="ARBA" id="ARBA00022842"/>
    </source>
</evidence>
<dbReference type="EMBL" id="RHHS01000035">
    <property type="protein sequence ID" value="RNB55456.1"/>
    <property type="molecule type" value="Genomic_DNA"/>
</dbReference>
<dbReference type="AlphaFoldDB" id="A0A3M8AW73"/>
<dbReference type="GO" id="GO:0004521">
    <property type="term" value="F:RNA endonuclease activity"/>
    <property type="evidence" value="ECO:0007669"/>
    <property type="project" value="InterPro"/>
</dbReference>
<keyword evidence="8 9" id="KW-0051">Antiviral defense</keyword>
<comment type="subunit">
    <text evidence="9">Homodimer, forms a heterotetramer with a Cas1 homodimer.</text>
</comment>
<dbReference type="PANTHER" id="PTHR34405">
    <property type="entry name" value="CRISPR-ASSOCIATED ENDORIBONUCLEASE CAS2"/>
    <property type="match status" value="1"/>
</dbReference>
<dbReference type="SUPFAM" id="SSF143430">
    <property type="entry name" value="TTP0101/SSO1404-like"/>
    <property type="match status" value="1"/>
</dbReference>
<dbReference type="Pfam" id="PF09827">
    <property type="entry name" value="CRISPR_Cas2"/>
    <property type="match status" value="1"/>
</dbReference>
<dbReference type="OrthoDB" id="9798176at2"/>
<organism evidence="10 11">
    <name type="scientific">Brevibacillus gelatini</name>
    <dbReference type="NCBI Taxonomy" id="1655277"/>
    <lineage>
        <taxon>Bacteria</taxon>
        <taxon>Bacillati</taxon>
        <taxon>Bacillota</taxon>
        <taxon>Bacilli</taxon>
        <taxon>Bacillales</taxon>
        <taxon>Paenibacillaceae</taxon>
        <taxon>Brevibacillus</taxon>
    </lineage>
</organism>
<evidence type="ECO:0000313" key="11">
    <source>
        <dbReference type="Proteomes" id="UP000268829"/>
    </source>
</evidence>
<dbReference type="Gene3D" id="3.30.70.240">
    <property type="match status" value="1"/>
</dbReference>
<evidence type="ECO:0000256" key="6">
    <source>
        <dbReference type="ARBA" id="ARBA00022801"/>
    </source>
</evidence>
<dbReference type="GO" id="GO:0051607">
    <property type="term" value="P:defense response to virus"/>
    <property type="evidence" value="ECO:0007669"/>
    <property type="project" value="UniProtKB-UniRule"/>
</dbReference>
<evidence type="ECO:0000256" key="2">
    <source>
        <dbReference type="ARBA" id="ARBA00009959"/>
    </source>
</evidence>
<dbReference type="NCBIfam" id="TIGR01573">
    <property type="entry name" value="cas2"/>
    <property type="match status" value="1"/>
</dbReference>
<proteinExistence type="inferred from homology"/>
<reference evidence="10 11" key="1">
    <citation type="submission" date="2018-10" db="EMBL/GenBank/DDBJ databases">
        <title>Phylogenomics of Brevibacillus.</title>
        <authorList>
            <person name="Dunlap C."/>
        </authorList>
    </citation>
    <scope>NUCLEOTIDE SEQUENCE [LARGE SCALE GENOMIC DNA]</scope>
    <source>
        <strain evidence="10 11">DSM 100115</strain>
    </source>
</reference>
<evidence type="ECO:0000256" key="1">
    <source>
        <dbReference type="ARBA" id="ARBA00001946"/>
    </source>
</evidence>
<comment type="cofactor">
    <cofactor evidence="1 9">
        <name>Mg(2+)</name>
        <dbReference type="ChEBI" id="CHEBI:18420"/>
    </cofactor>
</comment>
<dbReference type="CDD" id="cd09725">
    <property type="entry name" value="Cas2_I_II_III"/>
    <property type="match status" value="1"/>
</dbReference>
<evidence type="ECO:0000313" key="10">
    <source>
        <dbReference type="EMBL" id="RNB55456.1"/>
    </source>
</evidence>
<dbReference type="PANTHER" id="PTHR34405:SF3">
    <property type="entry name" value="CRISPR-ASSOCIATED ENDORIBONUCLEASE CAS2 3"/>
    <property type="match status" value="1"/>
</dbReference>
<dbReference type="HAMAP" id="MF_01471">
    <property type="entry name" value="Cas2"/>
    <property type="match status" value="1"/>
</dbReference>
<keyword evidence="4 9" id="KW-0479">Metal-binding</keyword>
<dbReference type="GO" id="GO:0016787">
    <property type="term" value="F:hydrolase activity"/>
    <property type="evidence" value="ECO:0007669"/>
    <property type="project" value="UniProtKB-KW"/>
</dbReference>
<keyword evidence="11" id="KW-1185">Reference proteome</keyword>
<keyword evidence="5 9" id="KW-0255">Endonuclease</keyword>
<comment type="similarity">
    <text evidence="2 9">Belongs to the CRISPR-associated endoribonuclease Cas2 protein family.</text>
</comment>
<accession>A0A3M8AW73</accession>
<dbReference type="Proteomes" id="UP000268829">
    <property type="component" value="Unassembled WGS sequence"/>
</dbReference>
<evidence type="ECO:0000256" key="3">
    <source>
        <dbReference type="ARBA" id="ARBA00022722"/>
    </source>
</evidence>
<dbReference type="GO" id="GO:0046872">
    <property type="term" value="F:metal ion binding"/>
    <property type="evidence" value="ECO:0007669"/>
    <property type="project" value="UniProtKB-UniRule"/>
</dbReference>
<protein>
    <recommendedName>
        <fullName evidence="9">CRISPR-associated endoribonuclease Cas2</fullName>
        <ecNumber evidence="9">3.1.-.-</ecNumber>
    </recommendedName>
</protein>